<dbReference type="PANTHER" id="PTHR42711:SF5">
    <property type="entry name" value="ABC TRANSPORTER ATP-BINDING PROTEIN NATA"/>
    <property type="match status" value="1"/>
</dbReference>
<dbReference type="Pfam" id="PF00005">
    <property type="entry name" value="ABC_tran"/>
    <property type="match status" value="1"/>
</dbReference>
<evidence type="ECO:0000256" key="2">
    <source>
        <dbReference type="ARBA" id="ARBA00022448"/>
    </source>
</evidence>
<gene>
    <name evidence="6" type="ORF">RWE15_04935</name>
</gene>
<feature type="domain" description="ABC transporter" evidence="5">
    <location>
        <begin position="15"/>
        <end position="213"/>
    </location>
</feature>
<proteinExistence type="inferred from homology"/>
<reference evidence="6 7" key="1">
    <citation type="submission" date="2023-10" db="EMBL/GenBank/DDBJ databases">
        <title>Virgibacillus halophilus 5B73C genome.</title>
        <authorList>
            <person name="Miliotis G."/>
            <person name="Sengupta P."/>
            <person name="Hameed A."/>
            <person name="Chuvochina M."/>
            <person name="Mcdonagh F."/>
            <person name="Simpson A.C."/>
            <person name="Singh N.K."/>
            <person name="Rekha P.D."/>
            <person name="Raman K."/>
            <person name="Hugenholtz P."/>
            <person name="Venkateswaran K."/>
        </authorList>
    </citation>
    <scope>NUCLEOTIDE SEQUENCE [LARGE SCALE GENOMIC DNA]</scope>
    <source>
        <strain evidence="6 7">5B73C</strain>
    </source>
</reference>
<keyword evidence="2" id="KW-0813">Transport</keyword>
<dbReference type="InterPro" id="IPR050763">
    <property type="entry name" value="ABC_transporter_ATP-binding"/>
</dbReference>
<dbReference type="InterPro" id="IPR029063">
    <property type="entry name" value="SAM-dependent_MTases_sf"/>
</dbReference>
<dbReference type="Proteomes" id="UP001281447">
    <property type="component" value="Unassembled WGS sequence"/>
</dbReference>
<name>A0ABU5C526_9BACI</name>
<keyword evidence="4 6" id="KW-0067">ATP-binding</keyword>
<evidence type="ECO:0000256" key="3">
    <source>
        <dbReference type="ARBA" id="ARBA00022741"/>
    </source>
</evidence>
<sequence>MNKYRLASSDAKLAIHMTNLTKTYRGGVRALNGLSFSVKTGTIFALLGPNGAGKSTVVKILTTLSRPDRGEAQVAGIDVTRNESPNYSALAKSFFSWQGVTMYLSKEEGYQTLNNISKVAPSGSMVVFDYFSIDEFHEETTSTDLLKKEQMMNKLGEPMKTGFDPTSMQPKMAKLGLDLVENLSPMDIEKRYMTGLNENLKAHKNVYFARAVVK</sequence>
<evidence type="ECO:0000313" key="7">
    <source>
        <dbReference type="Proteomes" id="UP001281447"/>
    </source>
</evidence>
<dbReference type="EMBL" id="JAWDIP010000003">
    <property type="protein sequence ID" value="MDY0393928.1"/>
    <property type="molecule type" value="Genomic_DNA"/>
</dbReference>
<organism evidence="6 7">
    <name type="scientific">Tigheibacillus halophilus</name>
    <dbReference type="NCBI Taxonomy" id="361280"/>
    <lineage>
        <taxon>Bacteria</taxon>
        <taxon>Bacillati</taxon>
        <taxon>Bacillota</taxon>
        <taxon>Bacilli</taxon>
        <taxon>Bacillales</taxon>
        <taxon>Bacillaceae</taxon>
        <taxon>Tigheibacillus</taxon>
    </lineage>
</organism>
<evidence type="ECO:0000313" key="6">
    <source>
        <dbReference type="EMBL" id="MDY0393928.1"/>
    </source>
</evidence>
<accession>A0ABU5C526</accession>
<evidence type="ECO:0000256" key="1">
    <source>
        <dbReference type="ARBA" id="ARBA00005417"/>
    </source>
</evidence>
<evidence type="ECO:0000259" key="5">
    <source>
        <dbReference type="PROSITE" id="PS50893"/>
    </source>
</evidence>
<dbReference type="PANTHER" id="PTHR42711">
    <property type="entry name" value="ABC TRANSPORTER ATP-BINDING PROTEIN"/>
    <property type="match status" value="1"/>
</dbReference>
<evidence type="ECO:0000256" key="4">
    <source>
        <dbReference type="ARBA" id="ARBA00022840"/>
    </source>
</evidence>
<dbReference type="GO" id="GO:0005524">
    <property type="term" value="F:ATP binding"/>
    <property type="evidence" value="ECO:0007669"/>
    <property type="project" value="UniProtKB-KW"/>
</dbReference>
<dbReference type="SUPFAM" id="SSF52540">
    <property type="entry name" value="P-loop containing nucleoside triphosphate hydrolases"/>
    <property type="match status" value="1"/>
</dbReference>
<dbReference type="PROSITE" id="PS50893">
    <property type="entry name" value="ABC_TRANSPORTER_2"/>
    <property type="match status" value="1"/>
</dbReference>
<dbReference type="Gene3D" id="3.40.50.300">
    <property type="entry name" value="P-loop containing nucleotide triphosphate hydrolases"/>
    <property type="match status" value="1"/>
</dbReference>
<keyword evidence="7" id="KW-1185">Reference proteome</keyword>
<dbReference type="InterPro" id="IPR003439">
    <property type="entry name" value="ABC_transporter-like_ATP-bd"/>
</dbReference>
<dbReference type="RefSeq" id="WP_390357342.1">
    <property type="nucleotide sequence ID" value="NZ_JBHUIZ010000015.1"/>
</dbReference>
<protein>
    <submittedName>
        <fullName evidence="6">ATP-binding cassette domain-containing protein</fullName>
    </submittedName>
</protein>
<comment type="similarity">
    <text evidence="1">Belongs to the ABC transporter superfamily.</text>
</comment>
<keyword evidence="3" id="KW-0547">Nucleotide-binding</keyword>
<dbReference type="SUPFAM" id="SSF53335">
    <property type="entry name" value="S-adenosyl-L-methionine-dependent methyltransferases"/>
    <property type="match status" value="1"/>
</dbReference>
<dbReference type="InterPro" id="IPR027417">
    <property type="entry name" value="P-loop_NTPase"/>
</dbReference>
<comment type="caution">
    <text evidence="6">The sequence shown here is derived from an EMBL/GenBank/DDBJ whole genome shotgun (WGS) entry which is preliminary data.</text>
</comment>